<dbReference type="GO" id="GO:0008299">
    <property type="term" value="P:isoprenoid biosynthetic process"/>
    <property type="evidence" value="ECO:0007669"/>
    <property type="project" value="InterPro"/>
</dbReference>
<protein>
    <recommendedName>
        <fullName evidence="2">Polyprenyl synthetase</fullName>
    </recommendedName>
</protein>
<dbReference type="EMBL" id="UINC01168617">
    <property type="protein sequence ID" value="SVD71733.1"/>
    <property type="molecule type" value="Genomic_DNA"/>
</dbReference>
<dbReference type="SUPFAM" id="SSF48576">
    <property type="entry name" value="Terpenoid synthases"/>
    <property type="match status" value="1"/>
</dbReference>
<feature type="non-terminal residue" evidence="1">
    <location>
        <position position="1"/>
    </location>
</feature>
<proteinExistence type="predicted"/>
<dbReference type="InterPro" id="IPR008949">
    <property type="entry name" value="Isoprenoid_synthase_dom_sf"/>
</dbReference>
<dbReference type="InterPro" id="IPR000092">
    <property type="entry name" value="Polyprenyl_synt"/>
</dbReference>
<sequence>QMGWIDEGGTCQTQPSVRVHPTLTLSICEALGGDTAQANPGAMAIELLHQFTRVHDDIQDGMPDHESRPSVWWVWGPAQAINTGDALHVLGRLLLFNMGNQGVSTNQVLGATKVMDDALLEFFEGQYQDLQIRDQLTVSKDSYLKMAACRSGALMGCAAQIGALVAGADKDLQEVCKDAGRKLGLALHLQHDINELWNTKPDRSPVTIVRKSYPVVYAIETAPMAVKREIGSLFATRVLDPRDLPRLVDLLDEVNAREHSTEAVQSAQA</sequence>
<evidence type="ECO:0000313" key="1">
    <source>
        <dbReference type="EMBL" id="SVD71733.1"/>
    </source>
</evidence>
<dbReference type="Gene3D" id="1.10.600.10">
    <property type="entry name" value="Farnesyl Diphosphate Synthase"/>
    <property type="match status" value="1"/>
</dbReference>
<feature type="non-terminal residue" evidence="1">
    <location>
        <position position="269"/>
    </location>
</feature>
<accession>A0A382XL95</accession>
<evidence type="ECO:0008006" key="2">
    <source>
        <dbReference type="Google" id="ProtNLM"/>
    </source>
</evidence>
<dbReference type="AlphaFoldDB" id="A0A382XL95"/>
<dbReference type="PANTHER" id="PTHR12001">
    <property type="entry name" value="GERANYLGERANYL PYROPHOSPHATE SYNTHASE"/>
    <property type="match status" value="1"/>
</dbReference>
<dbReference type="PANTHER" id="PTHR12001:SF86">
    <property type="entry name" value="GERANYLGERANYL DIPHOSPHATE SYNTHASE"/>
    <property type="match status" value="1"/>
</dbReference>
<organism evidence="1">
    <name type="scientific">marine metagenome</name>
    <dbReference type="NCBI Taxonomy" id="408172"/>
    <lineage>
        <taxon>unclassified sequences</taxon>
        <taxon>metagenomes</taxon>
        <taxon>ecological metagenomes</taxon>
    </lineage>
</organism>
<dbReference type="Pfam" id="PF00348">
    <property type="entry name" value="polyprenyl_synt"/>
    <property type="match status" value="1"/>
</dbReference>
<reference evidence="1" key="1">
    <citation type="submission" date="2018-05" db="EMBL/GenBank/DDBJ databases">
        <authorList>
            <person name="Lanie J.A."/>
            <person name="Ng W.-L."/>
            <person name="Kazmierczak K.M."/>
            <person name="Andrzejewski T.M."/>
            <person name="Davidsen T.M."/>
            <person name="Wayne K.J."/>
            <person name="Tettelin H."/>
            <person name="Glass J.I."/>
            <person name="Rusch D."/>
            <person name="Podicherti R."/>
            <person name="Tsui H.-C.T."/>
            <person name="Winkler M.E."/>
        </authorList>
    </citation>
    <scope>NUCLEOTIDE SEQUENCE</scope>
</reference>
<name>A0A382XL95_9ZZZZ</name>
<gene>
    <name evidence="1" type="ORF">METZ01_LOCUS424587</name>
</gene>
<dbReference type="GO" id="GO:0004659">
    <property type="term" value="F:prenyltransferase activity"/>
    <property type="evidence" value="ECO:0007669"/>
    <property type="project" value="InterPro"/>
</dbReference>